<accession>A0A943SP43</accession>
<keyword evidence="4" id="KW-0032">Aminotransferase</keyword>
<comment type="cofactor">
    <cofactor evidence="1">
        <name>pyridoxal 5'-phosphate</name>
        <dbReference type="ChEBI" id="CHEBI:597326"/>
    </cofactor>
</comment>
<dbReference type="CDD" id="cd00449">
    <property type="entry name" value="PLPDE_IV"/>
    <property type="match status" value="1"/>
</dbReference>
<proteinExistence type="inferred from homology"/>
<evidence type="ECO:0000256" key="1">
    <source>
        <dbReference type="ARBA" id="ARBA00001933"/>
    </source>
</evidence>
<dbReference type="SUPFAM" id="SSF56752">
    <property type="entry name" value="D-aminoacid aminotransferase-like PLP-dependent enzymes"/>
    <property type="match status" value="1"/>
</dbReference>
<dbReference type="PANTHER" id="PTHR42743">
    <property type="entry name" value="AMINO-ACID AMINOTRANSFERASE"/>
    <property type="match status" value="1"/>
</dbReference>
<dbReference type="FunFam" id="3.20.10.10:FF:000002">
    <property type="entry name" value="D-alanine aminotransferase"/>
    <property type="match status" value="1"/>
</dbReference>
<evidence type="ECO:0000256" key="2">
    <source>
        <dbReference type="ARBA" id="ARBA00009320"/>
    </source>
</evidence>
<dbReference type="AlphaFoldDB" id="A0A943SP43"/>
<dbReference type="InterPro" id="IPR043131">
    <property type="entry name" value="BCAT-like_N"/>
</dbReference>
<dbReference type="PANTHER" id="PTHR42743:SF11">
    <property type="entry name" value="AMINODEOXYCHORISMATE LYASE"/>
    <property type="match status" value="1"/>
</dbReference>
<dbReference type="Pfam" id="PF01063">
    <property type="entry name" value="Aminotran_4"/>
    <property type="match status" value="1"/>
</dbReference>
<dbReference type="InterPro" id="IPR036038">
    <property type="entry name" value="Aminotransferase-like"/>
</dbReference>
<dbReference type="InterPro" id="IPR050571">
    <property type="entry name" value="Class-IV_PLP-Dep_Aminotrnsfr"/>
</dbReference>
<comment type="caution">
    <text evidence="4">The sequence shown here is derived from an EMBL/GenBank/DDBJ whole genome shotgun (WGS) entry which is preliminary data.</text>
</comment>
<dbReference type="InterPro" id="IPR001544">
    <property type="entry name" value="Aminotrans_IV"/>
</dbReference>
<dbReference type="EMBL" id="JAGZZP010000001">
    <property type="protein sequence ID" value="MBS6534326.1"/>
    <property type="molecule type" value="Genomic_DNA"/>
</dbReference>
<dbReference type="GO" id="GO:0008483">
    <property type="term" value="F:transaminase activity"/>
    <property type="evidence" value="ECO:0007669"/>
    <property type="project" value="UniProtKB-KW"/>
</dbReference>
<keyword evidence="4" id="KW-0808">Transferase</keyword>
<sequence>MKIEFDDGYSFGKGAFETIKVVDGRPLFLDKHLERLKKSLEFFGISKEIEEVKILEYIKSSEEKNFALKIIVSDDNFILTSREDNYRKDNKRFKLIVSEVRRNSSSKMIYHKSLSYYENIMEHRLALNKGYDSALFINERGEVCETSFANIFFVRGGEIFTPVISSGLLKGTMRDFIIENYQVKEEIIYLDDLKNFDEAFISNSLMGVRNVSLINDIIFNEEDKTNLIQVDLKKYGF</sequence>
<name>A0A943SP43_9FIRM</name>
<dbReference type="Gene3D" id="3.30.470.10">
    <property type="match status" value="1"/>
</dbReference>
<comment type="similarity">
    <text evidence="2">Belongs to the class-IV pyridoxal-phosphate-dependent aminotransferase family.</text>
</comment>
<evidence type="ECO:0000313" key="4">
    <source>
        <dbReference type="EMBL" id="MBS6534326.1"/>
    </source>
</evidence>
<dbReference type="GO" id="GO:0005829">
    <property type="term" value="C:cytosol"/>
    <property type="evidence" value="ECO:0007669"/>
    <property type="project" value="TreeGrafter"/>
</dbReference>
<organism evidence="4 5">
    <name type="scientific">Peptoniphilus harei</name>
    <dbReference type="NCBI Taxonomy" id="54005"/>
    <lineage>
        <taxon>Bacteria</taxon>
        <taxon>Bacillati</taxon>
        <taxon>Bacillota</taxon>
        <taxon>Tissierellia</taxon>
        <taxon>Tissierellales</taxon>
        <taxon>Peptoniphilaceae</taxon>
        <taxon>Peptoniphilus</taxon>
    </lineage>
</organism>
<dbReference type="RefSeq" id="WP_278636720.1">
    <property type="nucleotide sequence ID" value="NZ_JAGZZP010000001.1"/>
</dbReference>
<dbReference type="GO" id="GO:0008652">
    <property type="term" value="P:amino acid biosynthetic process"/>
    <property type="evidence" value="ECO:0007669"/>
    <property type="project" value="UniProtKB-ARBA"/>
</dbReference>
<evidence type="ECO:0000313" key="5">
    <source>
        <dbReference type="Proteomes" id="UP000748991"/>
    </source>
</evidence>
<dbReference type="Proteomes" id="UP000748991">
    <property type="component" value="Unassembled WGS sequence"/>
</dbReference>
<gene>
    <name evidence="4" type="ORF">KH327_00700</name>
</gene>
<evidence type="ECO:0000256" key="3">
    <source>
        <dbReference type="ARBA" id="ARBA00022898"/>
    </source>
</evidence>
<dbReference type="InterPro" id="IPR043132">
    <property type="entry name" value="BCAT-like_C"/>
</dbReference>
<reference evidence="4" key="1">
    <citation type="submission" date="2021-02" db="EMBL/GenBank/DDBJ databases">
        <title>Infant gut strain persistence is associated with maternal origin, phylogeny, and functional potential including surface adhesion and iron acquisition.</title>
        <authorList>
            <person name="Lou Y.C."/>
        </authorList>
    </citation>
    <scope>NUCLEOTIDE SEQUENCE</scope>
    <source>
        <strain evidence="4">L3_060_052G1_dasL3_060_052G1_concoct_1</strain>
    </source>
</reference>
<dbReference type="GO" id="GO:0046394">
    <property type="term" value="P:carboxylic acid biosynthetic process"/>
    <property type="evidence" value="ECO:0007669"/>
    <property type="project" value="UniProtKB-ARBA"/>
</dbReference>
<protein>
    <submittedName>
        <fullName evidence="4">Aminotransferase class IV</fullName>
    </submittedName>
</protein>
<keyword evidence="3" id="KW-0663">Pyridoxal phosphate</keyword>
<dbReference type="Gene3D" id="3.20.10.10">
    <property type="entry name" value="D-amino Acid Aminotransferase, subunit A, domain 2"/>
    <property type="match status" value="1"/>
</dbReference>